<evidence type="ECO:0000313" key="3">
    <source>
        <dbReference type="Proteomes" id="UP001061862"/>
    </source>
</evidence>
<keyword evidence="3" id="KW-1185">Reference proteome</keyword>
<protein>
    <submittedName>
        <fullName evidence="2">Uncharacterized protein</fullName>
    </submittedName>
</protein>
<feature type="transmembrane region" description="Helical" evidence="1">
    <location>
        <begin position="78"/>
        <end position="97"/>
    </location>
</feature>
<feature type="transmembrane region" description="Helical" evidence="1">
    <location>
        <begin position="43"/>
        <end position="66"/>
    </location>
</feature>
<dbReference type="RefSeq" id="WP_262170825.1">
    <property type="nucleotide sequence ID" value="NZ_CP104965.1"/>
</dbReference>
<organism evidence="2 3">
    <name type="scientific">Devosia neptuniae</name>
    <dbReference type="NCBI Taxonomy" id="191302"/>
    <lineage>
        <taxon>Bacteria</taxon>
        <taxon>Pseudomonadati</taxon>
        <taxon>Pseudomonadota</taxon>
        <taxon>Alphaproteobacteria</taxon>
        <taxon>Hyphomicrobiales</taxon>
        <taxon>Devosiaceae</taxon>
        <taxon>Devosia</taxon>
    </lineage>
</organism>
<sequence length="101" mass="11027">MRRFLITAVPIILAVLCALATVPWLLGVPGTDNNYAKGWTIGFYALLAYLTVFIVLAILRVAAHLGWFRFPAHTADSLSWSAVLGFVIAQGLAWWLILGGN</sequence>
<keyword evidence="1" id="KW-1133">Transmembrane helix</keyword>
<evidence type="ECO:0000256" key="1">
    <source>
        <dbReference type="SAM" id="Phobius"/>
    </source>
</evidence>
<gene>
    <name evidence="2" type="ORF">N8A98_09175</name>
</gene>
<keyword evidence="1" id="KW-0472">Membrane</keyword>
<evidence type="ECO:0000313" key="2">
    <source>
        <dbReference type="EMBL" id="UXN71326.1"/>
    </source>
</evidence>
<name>A0ABY6CGG3_9HYPH</name>
<dbReference type="Proteomes" id="UP001061862">
    <property type="component" value="Chromosome"/>
</dbReference>
<accession>A0ABY6CGG3</accession>
<keyword evidence="1" id="KW-0812">Transmembrane</keyword>
<dbReference type="EMBL" id="CP104965">
    <property type="protein sequence ID" value="UXN71326.1"/>
    <property type="molecule type" value="Genomic_DNA"/>
</dbReference>
<reference evidence="2 3" key="1">
    <citation type="submission" date="2022-09" db="EMBL/GenBank/DDBJ databases">
        <title>Interaction between co-microsymbionts with complementary sets of symbiotic genes in legume-rhizobium systems.</title>
        <authorList>
            <person name="Safronova V."/>
            <person name="Sazanova A."/>
            <person name="Afonin A."/>
            <person name="Chirak E."/>
        </authorList>
    </citation>
    <scope>NUCLEOTIDE SEQUENCE [LARGE SCALE GENOMIC DNA]</scope>
    <source>
        <strain evidence="2 3">A18/4-1</strain>
    </source>
</reference>
<proteinExistence type="predicted"/>